<proteinExistence type="predicted"/>
<reference evidence="1" key="1">
    <citation type="journal article" date="2014" name="Front. Microbiol.">
        <title>High frequency of phylogenetically diverse reductive dehalogenase-homologous genes in deep subseafloor sedimentary metagenomes.</title>
        <authorList>
            <person name="Kawai M."/>
            <person name="Futagami T."/>
            <person name="Toyoda A."/>
            <person name="Takaki Y."/>
            <person name="Nishi S."/>
            <person name="Hori S."/>
            <person name="Arai W."/>
            <person name="Tsubouchi T."/>
            <person name="Morono Y."/>
            <person name="Uchiyama I."/>
            <person name="Ito T."/>
            <person name="Fujiyama A."/>
            <person name="Inagaki F."/>
            <person name="Takami H."/>
        </authorList>
    </citation>
    <scope>NUCLEOTIDE SEQUENCE</scope>
    <source>
        <strain evidence="1">Expedition CK06-06</strain>
    </source>
</reference>
<name>X1DMV6_9ZZZZ</name>
<accession>X1DMV6</accession>
<organism evidence="1">
    <name type="scientific">marine sediment metagenome</name>
    <dbReference type="NCBI Taxonomy" id="412755"/>
    <lineage>
        <taxon>unclassified sequences</taxon>
        <taxon>metagenomes</taxon>
        <taxon>ecological metagenomes</taxon>
    </lineage>
</organism>
<sequence length="59" mass="6717">MVDIDYKKEKIGQILLERKGVDEIRDVAIEEGMKTLLEAGAYKVAEGLTSLEELYRVVF</sequence>
<comment type="caution">
    <text evidence="1">The sequence shown here is derived from an EMBL/GenBank/DDBJ whole genome shotgun (WGS) entry which is preliminary data.</text>
</comment>
<evidence type="ECO:0000313" key="1">
    <source>
        <dbReference type="EMBL" id="GAH21482.1"/>
    </source>
</evidence>
<dbReference type="EMBL" id="BARU01000505">
    <property type="protein sequence ID" value="GAH21482.1"/>
    <property type="molecule type" value="Genomic_DNA"/>
</dbReference>
<dbReference type="Gene3D" id="3.40.50.300">
    <property type="entry name" value="P-loop containing nucleotide triphosphate hydrolases"/>
    <property type="match status" value="1"/>
</dbReference>
<dbReference type="InterPro" id="IPR027417">
    <property type="entry name" value="P-loop_NTPase"/>
</dbReference>
<protein>
    <submittedName>
        <fullName evidence="1">Uncharacterized protein</fullName>
    </submittedName>
</protein>
<dbReference type="AlphaFoldDB" id="X1DMV6"/>
<gene>
    <name evidence="1" type="ORF">S03H2_01668</name>
</gene>